<dbReference type="EMBL" id="BMQJ01000018">
    <property type="protein sequence ID" value="GGQ22639.1"/>
    <property type="molecule type" value="Genomic_DNA"/>
</dbReference>
<dbReference type="Pfam" id="PF00702">
    <property type="entry name" value="Hydrolase"/>
    <property type="match status" value="1"/>
</dbReference>
<dbReference type="PANTHER" id="PTHR46470:SF4">
    <property type="entry name" value="5-AMINO-6-(5-PHOSPHO-D-RIBITYLAMINO)URACIL PHOSPHATASE YIGB"/>
    <property type="match status" value="1"/>
</dbReference>
<organism evidence="4 5">
    <name type="scientific">Streptosporangium pseudovulgare</name>
    <dbReference type="NCBI Taxonomy" id="35765"/>
    <lineage>
        <taxon>Bacteria</taxon>
        <taxon>Bacillati</taxon>
        <taxon>Actinomycetota</taxon>
        <taxon>Actinomycetes</taxon>
        <taxon>Streptosporangiales</taxon>
        <taxon>Streptosporangiaceae</taxon>
        <taxon>Streptosporangium</taxon>
    </lineage>
</organism>
<dbReference type="PRINTS" id="PR00413">
    <property type="entry name" value="HADHALOGNASE"/>
</dbReference>
<dbReference type="SFLD" id="SFLDS00003">
    <property type="entry name" value="Haloacid_Dehalogenase"/>
    <property type="match status" value="1"/>
</dbReference>
<accession>A0ABQ2RE92</accession>
<sequence length="227" mass="24712">MQRLALFDLDNTLIDRLGAFRRWAAEFASDRALSEHDLAWMIELDNDGALPMDQFFQAVRDRFGLSEPADVLWARYRGRLPFLVECRPEVLAGLAALRDAGWIVGIVTNGMKDNQTGKIVRSGLADVVTAWAISGAEGFKKPDPRLFGVVARRCGANLDDGGWMTGDSPEADIAGGRAVGLSTIWIDRGLNTIPSTAPDRVVTDVVTGIEFLIEDEPAPDSRLAGDV</sequence>
<evidence type="ECO:0000313" key="5">
    <source>
        <dbReference type="Proteomes" id="UP000611554"/>
    </source>
</evidence>
<dbReference type="Gene3D" id="3.40.50.1000">
    <property type="entry name" value="HAD superfamily/HAD-like"/>
    <property type="match status" value="1"/>
</dbReference>
<dbReference type="SFLD" id="SFLDG01129">
    <property type="entry name" value="C1.5:_HAD__Beta-PGM__Phosphata"/>
    <property type="match status" value="1"/>
</dbReference>
<dbReference type="InterPro" id="IPR051400">
    <property type="entry name" value="HAD-like_hydrolase"/>
</dbReference>
<dbReference type="RefSeq" id="WP_189249911.1">
    <property type="nucleotide sequence ID" value="NZ_BMQJ01000018.1"/>
</dbReference>
<proteinExistence type="predicted"/>
<dbReference type="SUPFAM" id="SSF56784">
    <property type="entry name" value="HAD-like"/>
    <property type="match status" value="1"/>
</dbReference>
<dbReference type="InterPro" id="IPR006439">
    <property type="entry name" value="HAD-SF_hydro_IA"/>
</dbReference>
<dbReference type="InterPro" id="IPR023214">
    <property type="entry name" value="HAD_sf"/>
</dbReference>
<keyword evidence="2" id="KW-0378">Hydrolase</keyword>
<dbReference type="Proteomes" id="UP000611554">
    <property type="component" value="Unassembled WGS sequence"/>
</dbReference>
<evidence type="ECO:0000256" key="2">
    <source>
        <dbReference type="ARBA" id="ARBA00022801"/>
    </source>
</evidence>
<dbReference type="PANTHER" id="PTHR46470">
    <property type="entry name" value="N-ACYLNEURAMINATE-9-PHOSPHATASE"/>
    <property type="match status" value="1"/>
</dbReference>
<reference evidence="5" key="1">
    <citation type="journal article" date="2019" name="Int. J. Syst. Evol. Microbiol.">
        <title>The Global Catalogue of Microorganisms (GCM) 10K type strain sequencing project: providing services to taxonomists for standard genome sequencing and annotation.</title>
        <authorList>
            <consortium name="The Broad Institute Genomics Platform"/>
            <consortium name="The Broad Institute Genome Sequencing Center for Infectious Disease"/>
            <person name="Wu L."/>
            <person name="Ma J."/>
        </authorList>
    </citation>
    <scope>NUCLEOTIDE SEQUENCE [LARGE SCALE GENOMIC DNA]</scope>
    <source>
        <strain evidence="5">JCM 3115</strain>
    </source>
</reference>
<keyword evidence="5" id="KW-1185">Reference proteome</keyword>
<keyword evidence="3" id="KW-0460">Magnesium</keyword>
<dbReference type="Gene3D" id="1.10.150.520">
    <property type="match status" value="1"/>
</dbReference>
<evidence type="ECO:0008006" key="6">
    <source>
        <dbReference type="Google" id="ProtNLM"/>
    </source>
</evidence>
<evidence type="ECO:0000256" key="3">
    <source>
        <dbReference type="ARBA" id="ARBA00022842"/>
    </source>
</evidence>
<protein>
    <recommendedName>
        <fullName evidence="6">HAD family hydrolase</fullName>
    </recommendedName>
</protein>
<evidence type="ECO:0000313" key="4">
    <source>
        <dbReference type="EMBL" id="GGQ22639.1"/>
    </source>
</evidence>
<evidence type="ECO:0000256" key="1">
    <source>
        <dbReference type="ARBA" id="ARBA00001946"/>
    </source>
</evidence>
<comment type="cofactor">
    <cofactor evidence="1">
        <name>Mg(2+)</name>
        <dbReference type="ChEBI" id="CHEBI:18420"/>
    </cofactor>
</comment>
<comment type="caution">
    <text evidence="4">The sequence shown here is derived from an EMBL/GenBank/DDBJ whole genome shotgun (WGS) entry which is preliminary data.</text>
</comment>
<gene>
    <name evidence="4" type="ORF">GCM10010140_61210</name>
</gene>
<dbReference type="InterPro" id="IPR036412">
    <property type="entry name" value="HAD-like_sf"/>
</dbReference>
<name>A0ABQ2RE92_9ACTN</name>